<comment type="caution">
    <text evidence="10">The sequence shown here is derived from an EMBL/GenBank/DDBJ whole genome shotgun (WGS) entry which is preliminary data.</text>
</comment>
<dbReference type="EMBL" id="SLWB01000007">
    <property type="protein sequence ID" value="TCN67631.1"/>
    <property type="molecule type" value="Genomic_DNA"/>
</dbReference>
<dbReference type="RefSeq" id="WP_131839268.1">
    <property type="nucleotide sequence ID" value="NZ_SLWB01000007.1"/>
</dbReference>
<sequence length="446" mass="47647">MNEQQPHTGNGKLKRDLGLWAATAIVIGNMIGSGIFTAPQSLAAASNPTSSIIAWLITSVGSLFLALVFGKLGALYPRSGGPIVYTRLAYGEFAAFLIAWTFWIGMWVGNAAIITAVVRYLTIFFPALGTNGLLAFIVSSSILWLFTLINLKGVKEAGFVGIVTTVAKISVLIVVIAVAFWGFSFDNFYTVSAAELSGFGSIPVAVAITLWSYIGLESASVTGGEIKNPARNIKLSTILGFSITAVIYILTSFAAMGAMPQSELANSTAPMSDIINRISGGTWGGWFMALGVIVAAGGATSGWILTTARSSFAAGEEKLFPSFFARVHKRYSTPSVSLIVSGVLANVLLSLNYVLSLTDAFNFMILLATLAFLPAYSFSAAAQILLTNTEEKSWRKLLKASIIPLLAFIYCVYTTYAAGAEVAMYTFILMLLGIPVFVVMRLQNRR</sequence>
<accession>A0A4R2EGW0</accession>
<organism evidence="10 11">
    <name type="scientific">Acetobacteroides hydrogenigenes</name>
    <dbReference type="NCBI Taxonomy" id="979970"/>
    <lineage>
        <taxon>Bacteria</taxon>
        <taxon>Pseudomonadati</taxon>
        <taxon>Bacteroidota</taxon>
        <taxon>Bacteroidia</taxon>
        <taxon>Bacteroidales</taxon>
        <taxon>Rikenellaceae</taxon>
        <taxon>Acetobacteroides</taxon>
    </lineage>
</organism>
<dbReference type="PIRSF" id="PIRSF006060">
    <property type="entry name" value="AA_transporter"/>
    <property type="match status" value="1"/>
</dbReference>
<evidence type="ECO:0000256" key="6">
    <source>
        <dbReference type="ARBA" id="ARBA00022989"/>
    </source>
</evidence>
<keyword evidence="4" id="KW-1003">Cell membrane</keyword>
<dbReference type="InterPro" id="IPR002293">
    <property type="entry name" value="AA/rel_permease1"/>
</dbReference>
<dbReference type="Proteomes" id="UP000294830">
    <property type="component" value="Unassembled WGS sequence"/>
</dbReference>
<evidence type="ECO:0000256" key="8">
    <source>
        <dbReference type="ARBA" id="ARBA00045636"/>
    </source>
</evidence>
<feature type="transmembrane region" description="Helical" evidence="9">
    <location>
        <begin position="93"/>
        <end position="117"/>
    </location>
</feature>
<feature type="transmembrane region" description="Helical" evidence="9">
    <location>
        <begin position="52"/>
        <end position="72"/>
    </location>
</feature>
<feature type="transmembrane region" description="Helical" evidence="9">
    <location>
        <begin position="286"/>
        <end position="305"/>
    </location>
</feature>
<feature type="transmembrane region" description="Helical" evidence="9">
    <location>
        <begin position="196"/>
        <end position="216"/>
    </location>
</feature>
<dbReference type="Pfam" id="PF13520">
    <property type="entry name" value="AA_permease_2"/>
    <property type="match status" value="1"/>
</dbReference>
<evidence type="ECO:0000256" key="2">
    <source>
        <dbReference type="ARBA" id="ARBA00008220"/>
    </source>
</evidence>
<name>A0A4R2EGW0_9BACT</name>
<feature type="transmembrane region" description="Helical" evidence="9">
    <location>
        <begin position="237"/>
        <end position="259"/>
    </location>
</feature>
<comment type="similarity">
    <text evidence="2">Belongs to the amino acid-polyamine-organocation (APC) superfamily. Basic amino acid/polyamine antiporter (APA) (TC 2.A.3.2) family.</text>
</comment>
<feature type="transmembrane region" description="Helical" evidence="9">
    <location>
        <begin position="123"/>
        <end position="146"/>
    </location>
</feature>
<dbReference type="AlphaFoldDB" id="A0A4R2EGW0"/>
<feature type="transmembrane region" description="Helical" evidence="9">
    <location>
        <begin position="361"/>
        <end position="385"/>
    </location>
</feature>
<keyword evidence="5 9" id="KW-0812">Transmembrane</keyword>
<keyword evidence="6 9" id="KW-1133">Transmembrane helix</keyword>
<feature type="transmembrane region" description="Helical" evidence="9">
    <location>
        <begin position="158"/>
        <end position="184"/>
    </location>
</feature>
<protein>
    <recommendedName>
        <fullName evidence="3">Arginine/agmatine antiporter</fullName>
    </recommendedName>
</protein>
<evidence type="ECO:0000256" key="7">
    <source>
        <dbReference type="ARBA" id="ARBA00023136"/>
    </source>
</evidence>
<dbReference type="PANTHER" id="PTHR42770">
    <property type="entry name" value="AMINO ACID TRANSPORTER-RELATED"/>
    <property type="match status" value="1"/>
</dbReference>
<evidence type="ECO:0000256" key="3">
    <source>
        <dbReference type="ARBA" id="ARBA00021069"/>
    </source>
</evidence>
<proteinExistence type="inferred from homology"/>
<evidence type="ECO:0000313" key="11">
    <source>
        <dbReference type="Proteomes" id="UP000294830"/>
    </source>
</evidence>
<feature type="transmembrane region" description="Helical" evidence="9">
    <location>
        <begin position="17"/>
        <end position="40"/>
    </location>
</feature>
<evidence type="ECO:0000256" key="1">
    <source>
        <dbReference type="ARBA" id="ARBA00004651"/>
    </source>
</evidence>
<dbReference type="OrthoDB" id="9806937at2"/>
<dbReference type="GO" id="GO:0005886">
    <property type="term" value="C:plasma membrane"/>
    <property type="evidence" value="ECO:0007669"/>
    <property type="project" value="UniProtKB-SubCell"/>
</dbReference>
<keyword evidence="11" id="KW-1185">Reference proteome</keyword>
<keyword evidence="7 9" id="KW-0472">Membrane</keyword>
<evidence type="ECO:0000256" key="4">
    <source>
        <dbReference type="ARBA" id="ARBA00022475"/>
    </source>
</evidence>
<comment type="function">
    <text evidence="8">Major component of the acid-resistance (AR) system allowing enteric pathogens to survive the acidic environment in the stomach. Exchanges extracellular arginine for its intracellular decarboxylation product agmatine (Agm) thereby expelling intracellular protons. Probably undergoes several conformational states in order to translocate the substrate across the membrane; keeps the substrate accessible to only 1 side of the membrane at a time by opening and closing 3 membrane-internal gates.</text>
</comment>
<dbReference type="InterPro" id="IPR050367">
    <property type="entry name" value="APC_superfamily"/>
</dbReference>
<feature type="transmembrane region" description="Helical" evidence="9">
    <location>
        <begin position="422"/>
        <end position="442"/>
    </location>
</feature>
<evidence type="ECO:0000313" key="10">
    <source>
        <dbReference type="EMBL" id="TCN67631.1"/>
    </source>
</evidence>
<evidence type="ECO:0000256" key="9">
    <source>
        <dbReference type="SAM" id="Phobius"/>
    </source>
</evidence>
<dbReference type="Gene3D" id="1.20.1740.10">
    <property type="entry name" value="Amino acid/polyamine transporter I"/>
    <property type="match status" value="1"/>
</dbReference>
<gene>
    <name evidence="10" type="ORF">CLV25_10790</name>
</gene>
<dbReference type="PANTHER" id="PTHR42770:SF18">
    <property type="entry name" value="ARGININE_AGMATINE ANTIPORTER"/>
    <property type="match status" value="1"/>
</dbReference>
<feature type="transmembrane region" description="Helical" evidence="9">
    <location>
        <begin position="336"/>
        <end position="355"/>
    </location>
</feature>
<feature type="transmembrane region" description="Helical" evidence="9">
    <location>
        <begin position="397"/>
        <end position="416"/>
    </location>
</feature>
<evidence type="ECO:0000256" key="5">
    <source>
        <dbReference type="ARBA" id="ARBA00022692"/>
    </source>
</evidence>
<comment type="subcellular location">
    <subcellularLocation>
        <location evidence="1">Cell membrane</location>
        <topology evidence="1">Multi-pass membrane protein</topology>
    </subcellularLocation>
</comment>
<dbReference type="GO" id="GO:0022857">
    <property type="term" value="F:transmembrane transporter activity"/>
    <property type="evidence" value="ECO:0007669"/>
    <property type="project" value="InterPro"/>
</dbReference>
<reference evidence="10 11" key="1">
    <citation type="submission" date="2019-03" db="EMBL/GenBank/DDBJ databases">
        <title>Genomic Encyclopedia of Archaeal and Bacterial Type Strains, Phase II (KMG-II): from individual species to whole genera.</title>
        <authorList>
            <person name="Goeker M."/>
        </authorList>
    </citation>
    <scope>NUCLEOTIDE SEQUENCE [LARGE SCALE GENOMIC DNA]</scope>
    <source>
        <strain evidence="10 11">RL-C</strain>
    </source>
</reference>